<keyword evidence="12" id="KW-0732">Signal</keyword>
<dbReference type="PANTHER" id="PTHR48043:SF159">
    <property type="entry name" value="EG:EG0003.4 PROTEIN-RELATED"/>
    <property type="match status" value="1"/>
</dbReference>
<dbReference type="PANTHER" id="PTHR48043">
    <property type="entry name" value="EG:EG0003.4 PROTEIN-RELATED"/>
    <property type="match status" value="1"/>
</dbReference>
<evidence type="ECO:0000256" key="4">
    <source>
        <dbReference type="ARBA" id="ARBA00022679"/>
    </source>
</evidence>
<reference evidence="13" key="1">
    <citation type="submission" date="2022-01" db="EMBL/GenBank/DDBJ databases">
        <authorList>
            <person name="King R."/>
        </authorList>
    </citation>
    <scope>NUCLEOTIDE SEQUENCE</scope>
</reference>
<dbReference type="AlphaFoldDB" id="A0A9P0E3L4"/>
<evidence type="ECO:0000256" key="9">
    <source>
        <dbReference type="ARBA" id="ARBA00023180"/>
    </source>
</evidence>
<keyword evidence="7 12" id="KW-1133">Transmembrane helix</keyword>
<comment type="catalytic activity">
    <reaction evidence="12">
        <text>glucuronate acceptor + UDP-alpha-D-glucuronate = acceptor beta-D-glucuronoside + UDP + H(+)</text>
        <dbReference type="Rhea" id="RHEA:21032"/>
        <dbReference type="ChEBI" id="CHEBI:15378"/>
        <dbReference type="ChEBI" id="CHEBI:58052"/>
        <dbReference type="ChEBI" id="CHEBI:58223"/>
        <dbReference type="ChEBI" id="CHEBI:132367"/>
        <dbReference type="ChEBI" id="CHEBI:132368"/>
        <dbReference type="EC" id="2.4.1.17"/>
    </reaction>
</comment>
<dbReference type="FunFam" id="3.40.50.2000:FF:000050">
    <property type="entry name" value="UDP-glucuronosyltransferase"/>
    <property type="match status" value="1"/>
</dbReference>
<dbReference type="GO" id="GO:0005783">
    <property type="term" value="C:endoplasmic reticulum"/>
    <property type="evidence" value="ECO:0007669"/>
    <property type="project" value="UniProtKB-SubCell"/>
</dbReference>
<sequence>MKWLLVLFLTATLYAEVTPKRILAFFPLIAKSHHFIFRPIMEELTKRGHEIVYVTGFGYENGPPKGITQINIKQYLPFREAEGNVTDLIGATAFDSAMRFYKFGIKLSHMILNAPPVKKLIHSNDHFDAVLMESYAVQEYQSALIHKFGCVGIEIIPLGDFSWVNEISGLPSNPSYQLDFKSEVTENMNFFQRLYNTYVITISSLIGYYKLFEMQRIVDQYFTYPGWETRPPLSQLLANRSLILTNSHFAVGYPQPLTSHRKEIGGVNILPNKPLPQHLQKIMDESTNGVIYFSLGSNINVSDPHNENITQAFMNTFRELPHKVLMKWEVEYTGPKPPANVKLEKWFPQQDILSHKNCILFITHGGLLSLTEAVHFAVPVIGVPFFGDQAKNFFFAEEAGIGKMIRLEEISYERVSSTIKEVLSNKRYKEEIMKRSKIFRDKPEEPVKTAAYWIEHAMKYPNVLTPKSASISYIQLHLLDVKLFVGVILSAILYAVWKLLATIAKLFRGKPTTKKVKRS</sequence>
<dbReference type="PROSITE" id="PS00375">
    <property type="entry name" value="UDPGT"/>
    <property type="match status" value="1"/>
</dbReference>
<dbReference type="Proteomes" id="UP001152798">
    <property type="component" value="Chromosome 1"/>
</dbReference>
<dbReference type="Pfam" id="PF00201">
    <property type="entry name" value="UDPGT"/>
    <property type="match status" value="1"/>
</dbReference>
<dbReference type="OrthoDB" id="5835829at2759"/>
<dbReference type="SUPFAM" id="SSF53756">
    <property type="entry name" value="UDP-Glycosyltransferase/glycogen phosphorylase"/>
    <property type="match status" value="1"/>
</dbReference>
<evidence type="ECO:0000256" key="2">
    <source>
        <dbReference type="ARBA" id="ARBA00009995"/>
    </source>
</evidence>
<evidence type="ECO:0000256" key="3">
    <source>
        <dbReference type="ARBA" id="ARBA00022676"/>
    </source>
</evidence>
<dbReference type="InterPro" id="IPR035595">
    <property type="entry name" value="UDP_glycos_trans_CS"/>
</dbReference>
<evidence type="ECO:0000256" key="11">
    <source>
        <dbReference type="RuleBase" id="RU003718"/>
    </source>
</evidence>
<evidence type="ECO:0000256" key="7">
    <source>
        <dbReference type="ARBA" id="ARBA00022989"/>
    </source>
</evidence>
<name>A0A9P0E3L4_NEZVI</name>
<dbReference type="Gene3D" id="3.40.50.2000">
    <property type="entry name" value="Glycogen Phosphorylase B"/>
    <property type="match status" value="1"/>
</dbReference>
<evidence type="ECO:0000256" key="8">
    <source>
        <dbReference type="ARBA" id="ARBA00023136"/>
    </source>
</evidence>
<dbReference type="InterPro" id="IPR050271">
    <property type="entry name" value="UDP-glycosyltransferase"/>
</dbReference>
<proteinExistence type="inferred from homology"/>
<organism evidence="13 14">
    <name type="scientific">Nezara viridula</name>
    <name type="common">Southern green stink bug</name>
    <name type="synonym">Cimex viridulus</name>
    <dbReference type="NCBI Taxonomy" id="85310"/>
    <lineage>
        <taxon>Eukaryota</taxon>
        <taxon>Metazoa</taxon>
        <taxon>Ecdysozoa</taxon>
        <taxon>Arthropoda</taxon>
        <taxon>Hexapoda</taxon>
        <taxon>Insecta</taxon>
        <taxon>Pterygota</taxon>
        <taxon>Neoptera</taxon>
        <taxon>Paraneoptera</taxon>
        <taxon>Hemiptera</taxon>
        <taxon>Heteroptera</taxon>
        <taxon>Panheteroptera</taxon>
        <taxon>Pentatomomorpha</taxon>
        <taxon>Pentatomoidea</taxon>
        <taxon>Pentatomidae</taxon>
        <taxon>Pentatominae</taxon>
        <taxon>Nezara</taxon>
    </lineage>
</organism>
<feature type="signal peptide" evidence="12">
    <location>
        <begin position="1"/>
        <end position="19"/>
    </location>
</feature>
<evidence type="ECO:0000256" key="5">
    <source>
        <dbReference type="ARBA" id="ARBA00022692"/>
    </source>
</evidence>
<keyword evidence="6" id="KW-0256">Endoplasmic reticulum</keyword>
<evidence type="ECO:0000256" key="10">
    <source>
        <dbReference type="ARBA" id="ARBA00046288"/>
    </source>
</evidence>
<keyword evidence="4 11" id="KW-0808">Transferase</keyword>
<evidence type="ECO:0000256" key="1">
    <source>
        <dbReference type="ARBA" id="ARBA00004240"/>
    </source>
</evidence>
<feature type="chain" id="PRO_5040540654" description="UDP-glucuronosyltransferase" evidence="12">
    <location>
        <begin position="20"/>
        <end position="519"/>
    </location>
</feature>
<keyword evidence="9" id="KW-0325">Glycoprotein</keyword>
<protein>
    <recommendedName>
        <fullName evidence="12">UDP-glucuronosyltransferase</fullName>
        <ecNumber evidence="12">2.4.1.17</ecNumber>
    </recommendedName>
</protein>
<comment type="similarity">
    <text evidence="2 11">Belongs to the UDP-glycosyltransferase family.</text>
</comment>
<dbReference type="InterPro" id="IPR002213">
    <property type="entry name" value="UDP_glucos_trans"/>
</dbReference>
<keyword evidence="8 12" id="KW-0472">Membrane</keyword>
<dbReference type="CDD" id="cd03784">
    <property type="entry name" value="GT1_Gtf-like"/>
    <property type="match status" value="1"/>
</dbReference>
<comment type="subcellular location">
    <subcellularLocation>
        <location evidence="10">Endomembrane system</location>
        <topology evidence="10">Single-pass type I membrane protein</topology>
    </subcellularLocation>
    <subcellularLocation>
        <location evidence="1">Endoplasmic reticulum</location>
    </subcellularLocation>
    <subcellularLocation>
        <location evidence="12">Membrane</location>
        <topology evidence="12">Single-pass membrane protein</topology>
    </subcellularLocation>
</comment>
<keyword evidence="5 12" id="KW-0812">Transmembrane</keyword>
<keyword evidence="3 11" id="KW-0328">Glycosyltransferase</keyword>
<feature type="transmembrane region" description="Helical" evidence="12">
    <location>
        <begin position="483"/>
        <end position="507"/>
    </location>
</feature>
<evidence type="ECO:0000313" key="14">
    <source>
        <dbReference type="Proteomes" id="UP001152798"/>
    </source>
</evidence>
<gene>
    <name evidence="13" type="ORF">NEZAVI_LOCUS894</name>
</gene>
<evidence type="ECO:0000256" key="12">
    <source>
        <dbReference type="RuleBase" id="RU362059"/>
    </source>
</evidence>
<dbReference type="EC" id="2.4.1.17" evidence="12"/>
<accession>A0A9P0E3L4</accession>
<dbReference type="GO" id="GO:0016020">
    <property type="term" value="C:membrane"/>
    <property type="evidence" value="ECO:0007669"/>
    <property type="project" value="UniProtKB-SubCell"/>
</dbReference>
<keyword evidence="14" id="KW-1185">Reference proteome</keyword>
<evidence type="ECO:0000313" key="13">
    <source>
        <dbReference type="EMBL" id="CAH1389493.1"/>
    </source>
</evidence>
<dbReference type="GO" id="GO:0015020">
    <property type="term" value="F:glucuronosyltransferase activity"/>
    <property type="evidence" value="ECO:0007669"/>
    <property type="project" value="UniProtKB-EC"/>
</dbReference>
<dbReference type="EMBL" id="OV725077">
    <property type="protein sequence ID" value="CAH1389493.1"/>
    <property type="molecule type" value="Genomic_DNA"/>
</dbReference>
<evidence type="ECO:0000256" key="6">
    <source>
        <dbReference type="ARBA" id="ARBA00022824"/>
    </source>
</evidence>